<accession>A0AAQ3Q6V7</accession>
<evidence type="ECO:0000313" key="1">
    <source>
        <dbReference type="EMBL" id="WOK98064.1"/>
    </source>
</evidence>
<reference evidence="1 2" key="1">
    <citation type="submission" date="2023-10" db="EMBL/GenBank/DDBJ databases">
        <title>Chromosome-scale genome assembly provides insights into flower coloration mechanisms of Canna indica.</title>
        <authorList>
            <person name="Li C."/>
        </authorList>
    </citation>
    <scope>NUCLEOTIDE SEQUENCE [LARGE SCALE GENOMIC DNA]</scope>
    <source>
        <tissue evidence="1">Flower</tissue>
    </source>
</reference>
<proteinExistence type="predicted"/>
<name>A0AAQ3Q6V7_9LILI</name>
<sequence length="419" mass="48764">MSNVEESVTEKQKRMAEILTRWNKNYVRNLESKLKDTLKLEELEKRDAEDDIVFFLKGQKVNLSKSEVYFPEHVNAQTRQMVGGTLKFKTGKYPMKFLGTFISPKRLEKKYRSDEACSEGKRKKAIKELTKVEMNYFWVGSNNRTSAKMISWEVITRNRRNGGLGIRDLSVIRRTAMSKRILPLLNKEDSSWCKILNSQKSRWHPWVGSMGNDQSRNGKAMAENLKCLRGGIKKCVANGKDTDIWADPWIDTVPLYFWPTYINVVEVDKLGKVNELIMGFGWKEDILERCFGKELIKIIVEMNVKEDYRKDSWVWIHSRDGKLSSKVDMLNAKKKIPWDLKTLIENIWCLEKTVDVNGWNFIKREENEFAHATAWNGVYGKASGIWRSRKESSDELDMLVISCNELFVDFLKNTVSKSV</sequence>
<dbReference type="EMBL" id="CP136891">
    <property type="protein sequence ID" value="WOK98064.1"/>
    <property type="molecule type" value="Genomic_DNA"/>
</dbReference>
<organism evidence="1 2">
    <name type="scientific">Canna indica</name>
    <name type="common">Indian-shot</name>
    <dbReference type="NCBI Taxonomy" id="4628"/>
    <lineage>
        <taxon>Eukaryota</taxon>
        <taxon>Viridiplantae</taxon>
        <taxon>Streptophyta</taxon>
        <taxon>Embryophyta</taxon>
        <taxon>Tracheophyta</taxon>
        <taxon>Spermatophyta</taxon>
        <taxon>Magnoliopsida</taxon>
        <taxon>Liliopsida</taxon>
        <taxon>Zingiberales</taxon>
        <taxon>Cannaceae</taxon>
        <taxon>Canna</taxon>
    </lineage>
</organism>
<dbReference type="PANTHER" id="PTHR33116">
    <property type="entry name" value="REVERSE TRANSCRIPTASE ZINC-BINDING DOMAIN-CONTAINING PROTEIN-RELATED-RELATED"/>
    <property type="match status" value="1"/>
</dbReference>
<protein>
    <submittedName>
        <fullName evidence="1">Uncharacterized protein</fullName>
    </submittedName>
</protein>
<dbReference type="AlphaFoldDB" id="A0AAQ3Q6V7"/>
<keyword evidence="2" id="KW-1185">Reference proteome</keyword>
<dbReference type="PANTHER" id="PTHR33116:SF78">
    <property type="entry name" value="OS12G0587133 PROTEIN"/>
    <property type="match status" value="1"/>
</dbReference>
<dbReference type="Proteomes" id="UP001327560">
    <property type="component" value="Chromosome 2"/>
</dbReference>
<gene>
    <name evidence="1" type="ORF">Cni_G06774</name>
</gene>
<evidence type="ECO:0000313" key="2">
    <source>
        <dbReference type="Proteomes" id="UP001327560"/>
    </source>
</evidence>